<dbReference type="RefSeq" id="WP_382379487.1">
    <property type="nucleotide sequence ID" value="NZ_JBHRZI010000045.1"/>
</dbReference>
<feature type="compositionally biased region" description="Basic and acidic residues" evidence="1">
    <location>
        <begin position="244"/>
        <end position="263"/>
    </location>
</feature>
<organism evidence="2 3">
    <name type="scientific">Lentzea rhizosphaerae</name>
    <dbReference type="NCBI Taxonomy" id="2041025"/>
    <lineage>
        <taxon>Bacteria</taxon>
        <taxon>Bacillati</taxon>
        <taxon>Actinomycetota</taxon>
        <taxon>Actinomycetes</taxon>
        <taxon>Pseudonocardiales</taxon>
        <taxon>Pseudonocardiaceae</taxon>
        <taxon>Lentzea</taxon>
    </lineage>
</organism>
<comment type="caution">
    <text evidence="2">The sequence shown here is derived from an EMBL/GenBank/DDBJ whole genome shotgun (WGS) entry which is preliminary data.</text>
</comment>
<gene>
    <name evidence="2" type="ORF">ACFOWZ_41545</name>
</gene>
<protein>
    <recommendedName>
        <fullName evidence="4">Sigma-70, region 4</fullName>
    </recommendedName>
</protein>
<evidence type="ECO:0000256" key="1">
    <source>
        <dbReference type="SAM" id="MobiDB-lite"/>
    </source>
</evidence>
<name>A0ABV8C7R2_9PSEU</name>
<dbReference type="EMBL" id="JBHRZI010000045">
    <property type="protein sequence ID" value="MFC3897991.1"/>
    <property type="molecule type" value="Genomic_DNA"/>
</dbReference>
<feature type="region of interest" description="Disordered" evidence="1">
    <location>
        <begin position="244"/>
        <end position="286"/>
    </location>
</feature>
<keyword evidence="3" id="KW-1185">Reference proteome</keyword>
<evidence type="ECO:0000313" key="3">
    <source>
        <dbReference type="Proteomes" id="UP001595690"/>
    </source>
</evidence>
<sequence>MAPKSVIRSSDDYTTNSLDIARDTFTWLVTGPHPVSLDGRDFEGLPNRQLPLDEVRDHLLARSCSQSTKDAVWAHLVLRSRVEGATWTVAAVGVALPALTSVAATLSARFAGDPADVHAEVLRGFLAALATIDLYPPRIMLRLRWAAYRSGYDAVTEALASPIPVAQGFRSAPPHAPWGHPDLVLARAVRDGVLTQTEAALIGATRLEEVSVRDWAAAHEMSEWAVYKARKRAEVRLVAYLRDDGTETEADEKSAARVSKPDAKSGVQGCGTDPRSAPSSEVPRCA</sequence>
<evidence type="ECO:0008006" key="4">
    <source>
        <dbReference type="Google" id="ProtNLM"/>
    </source>
</evidence>
<proteinExistence type="predicted"/>
<evidence type="ECO:0000313" key="2">
    <source>
        <dbReference type="EMBL" id="MFC3897991.1"/>
    </source>
</evidence>
<accession>A0ABV8C7R2</accession>
<dbReference type="Proteomes" id="UP001595690">
    <property type="component" value="Unassembled WGS sequence"/>
</dbReference>
<reference evidence="3" key="1">
    <citation type="journal article" date="2019" name="Int. J. Syst. Evol. Microbiol.">
        <title>The Global Catalogue of Microorganisms (GCM) 10K type strain sequencing project: providing services to taxonomists for standard genome sequencing and annotation.</title>
        <authorList>
            <consortium name="The Broad Institute Genomics Platform"/>
            <consortium name="The Broad Institute Genome Sequencing Center for Infectious Disease"/>
            <person name="Wu L."/>
            <person name="Ma J."/>
        </authorList>
    </citation>
    <scope>NUCLEOTIDE SEQUENCE [LARGE SCALE GENOMIC DNA]</scope>
    <source>
        <strain evidence="3">CGMCC 4.7405</strain>
    </source>
</reference>